<reference evidence="1" key="1">
    <citation type="submission" date="2020-02" db="EMBL/GenBank/DDBJ databases">
        <authorList>
            <person name="Meier V. D."/>
        </authorList>
    </citation>
    <scope>NUCLEOTIDE SEQUENCE</scope>
    <source>
        <strain evidence="1">AVDCRST_MAG64</strain>
    </source>
</reference>
<dbReference type="Pfam" id="PF08843">
    <property type="entry name" value="AbiEii"/>
    <property type="match status" value="1"/>
</dbReference>
<accession>A0A6J4NCB0</accession>
<dbReference type="EMBL" id="CADCUQ010000161">
    <property type="protein sequence ID" value="CAA9380788.1"/>
    <property type="molecule type" value="Genomic_DNA"/>
</dbReference>
<dbReference type="InterPro" id="IPR014942">
    <property type="entry name" value="AbiEii"/>
</dbReference>
<protein>
    <submittedName>
        <fullName evidence="1">Uncharacterized protein</fullName>
    </submittedName>
</protein>
<organism evidence="1">
    <name type="scientific">uncultured Phycisphaerae bacterium</name>
    <dbReference type="NCBI Taxonomy" id="904963"/>
    <lineage>
        <taxon>Bacteria</taxon>
        <taxon>Pseudomonadati</taxon>
        <taxon>Planctomycetota</taxon>
        <taxon>Phycisphaerae</taxon>
        <taxon>environmental samples</taxon>
    </lineage>
</organism>
<dbReference type="InterPro" id="IPR043519">
    <property type="entry name" value="NT_sf"/>
</dbReference>
<proteinExistence type="predicted"/>
<name>A0A6J4NCB0_9BACT</name>
<dbReference type="AlphaFoldDB" id="A0A6J4NCB0"/>
<gene>
    <name evidence="1" type="ORF">AVDCRST_MAG64-633</name>
</gene>
<dbReference type="Gene3D" id="3.30.460.40">
    <property type="match status" value="1"/>
</dbReference>
<sequence>MTLSPADVARVLGRAKVRYVLVGALAINLYTGKPRATQDVDVITGASTRARRALQEAYPDLTVEEHPVLIRFKDKDREVLDLIKSRSGKLFGEVLRQAVSVRMVGTAVRVANLEAALATKFASMSNSARSVPDRLQDVVDFSRAATFHEETKLPLLHRLGELTCRGGGDALLKLIGDVRAGRRLDV</sequence>
<evidence type="ECO:0000313" key="1">
    <source>
        <dbReference type="EMBL" id="CAA9380788.1"/>
    </source>
</evidence>
<dbReference type="SUPFAM" id="SSF81301">
    <property type="entry name" value="Nucleotidyltransferase"/>
    <property type="match status" value="1"/>
</dbReference>